<dbReference type="InterPro" id="IPR018551">
    <property type="entry name" value="DUF2007"/>
</dbReference>
<evidence type="ECO:0000259" key="1">
    <source>
        <dbReference type="Pfam" id="PF09413"/>
    </source>
</evidence>
<keyword evidence="3" id="KW-1185">Reference proteome</keyword>
<dbReference type="EMBL" id="JADWYR010000001">
    <property type="protein sequence ID" value="MBG9375205.1"/>
    <property type="molecule type" value="Genomic_DNA"/>
</dbReference>
<evidence type="ECO:0000313" key="2">
    <source>
        <dbReference type="EMBL" id="MBG9375205.1"/>
    </source>
</evidence>
<accession>A0A931GUB3</accession>
<dbReference type="SUPFAM" id="SSF54913">
    <property type="entry name" value="GlnB-like"/>
    <property type="match status" value="1"/>
</dbReference>
<dbReference type="Proteomes" id="UP000628448">
    <property type="component" value="Unassembled WGS sequence"/>
</dbReference>
<proteinExistence type="predicted"/>
<feature type="domain" description="DUF2007" evidence="1">
    <location>
        <begin position="4"/>
        <end position="62"/>
    </location>
</feature>
<reference evidence="2" key="1">
    <citation type="submission" date="2020-11" db="EMBL/GenBank/DDBJ databases">
        <title>Bacterial whole genome sequence for Panacibacter sp. DH6.</title>
        <authorList>
            <person name="Le V."/>
            <person name="Ko S."/>
            <person name="Ahn C.-Y."/>
            <person name="Oh H.-M."/>
        </authorList>
    </citation>
    <scope>NUCLEOTIDE SEQUENCE</scope>
    <source>
        <strain evidence="2">DH6</strain>
    </source>
</reference>
<organism evidence="2 3">
    <name type="scientific">Panacibacter microcysteis</name>
    <dbReference type="NCBI Taxonomy" id="2793269"/>
    <lineage>
        <taxon>Bacteria</taxon>
        <taxon>Pseudomonadati</taxon>
        <taxon>Bacteroidota</taxon>
        <taxon>Chitinophagia</taxon>
        <taxon>Chitinophagales</taxon>
        <taxon>Chitinophagaceae</taxon>
        <taxon>Panacibacter</taxon>
    </lineage>
</organism>
<comment type="caution">
    <text evidence="2">The sequence shown here is derived from an EMBL/GenBank/DDBJ whole genome shotgun (WGS) entry which is preliminary data.</text>
</comment>
<evidence type="ECO:0000313" key="3">
    <source>
        <dbReference type="Proteomes" id="UP000628448"/>
    </source>
</evidence>
<protein>
    <submittedName>
        <fullName evidence="2">DUF2007 domain-containing protein</fullName>
    </submittedName>
</protein>
<dbReference type="AlphaFoldDB" id="A0A931GUB3"/>
<dbReference type="RefSeq" id="WP_196989268.1">
    <property type="nucleotide sequence ID" value="NZ_JADWYR010000001.1"/>
</dbReference>
<sequence>MKGWFKLYSTRNYAEASIIKGMLEENSIEVFVLNRMDSSYLSFGEIELYVPVHFKEVAQQLLNKSLMN</sequence>
<name>A0A931GUB3_9BACT</name>
<gene>
    <name evidence="2" type="ORF">I5907_03115</name>
</gene>
<dbReference type="InterPro" id="IPR011322">
    <property type="entry name" value="N-reg_PII-like_a/b"/>
</dbReference>
<dbReference type="Pfam" id="PF09413">
    <property type="entry name" value="DUF2007"/>
    <property type="match status" value="1"/>
</dbReference>